<evidence type="ECO:0000313" key="1">
    <source>
        <dbReference type="EMBL" id="CAF4359620.1"/>
    </source>
</evidence>
<sequence>MVAALYGDDAQQMLEAIVRFRKLLSKEPNPPIDEVIT</sequence>
<reference evidence="1" key="1">
    <citation type="submission" date="2021-02" db="EMBL/GenBank/DDBJ databases">
        <authorList>
            <person name="Nowell W R."/>
        </authorList>
    </citation>
    <scope>NUCLEOTIDE SEQUENCE</scope>
</reference>
<dbReference type="InterPro" id="IPR011989">
    <property type="entry name" value="ARM-like"/>
</dbReference>
<dbReference type="EMBL" id="CAJOBE010051775">
    <property type="protein sequence ID" value="CAF4359620.1"/>
    <property type="molecule type" value="Genomic_DNA"/>
</dbReference>
<protein>
    <submittedName>
        <fullName evidence="1">Uncharacterized protein</fullName>
    </submittedName>
</protein>
<dbReference type="Proteomes" id="UP000663874">
    <property type="component" value="Unassembled WGS sequence"/>
</dbReference>
<dbReference type="AlphaFoldDB" id="A0A820LM82"/>
<evidence type="ECO:0000313" key="2">
    <source>
        <dbReference type="Proteomes" id="UP000663874"/>
    </source>
</evidence>
<feature type="non-terminal residue" evidence="1">
    <location>
        <position position="1"/>
    </location>
</feature>
<proteinExistence type="predicted"/>
<gene>
    <name evidence="1" type="ORF">FNK824_LOCUS42623</name>
</gene>
<name>A0A820LM82_9BILA</name>
<comment type="caution">
    <text evidence="1">The sequence shown here is derived from an EMBL/GenBank/DDBJ whole genome shotgun (WGS) entry which is preliminary data.</text>
</comment>
<dbReference type="Gene3D" id="1.25.10.10">
    <property type="entry name" value="Leucine-rich Repeat Variant"/>
    <property type="match status" value="1"/>
</dbReference>
<organism evidence="1 2">
    <name type="scientific">Rotaria sordida</name>
    <dbReference type="NCBI Taxonomy" id="392033"/>
    <lineage>
        <taxon>Eukaryota</taxon>
        <taxon>Metazoa</taxon>
        <taxon>Spiralia</taxon>
        <taxon>Gnathifera</taxon>
        <taxon>Rotifera</taxon>
        <taxon>Eurotatoria</taxon>
        <taxon>Bdelloidea</taxon>
        <taxon>Philodinida</taxon>
        <taxon>Philodinidae</taxon>
        <taxon>Rotaria</taxon>
    </lineage>
</organism>
<accession>A0A820LM82</accession>